<feature type="region of interest" description="Disordered" evidence="1">
    <location>
        <begin position="87"/>
        <end position="120"/>
    </location>
</feature>
<sequence>MSLSTARSSLSRTFFGFNGQPYPVPAANALKSFASLIVTRNLSQKYIKKYGLPGLYSPSEFPLLTDYEEPLVILTCSAYDFQSCTAANPGERRQRHPRRDEQRIPDIGAGAANRNKARDSKRSEALNQYYLINFLRFPVSRKTIINFLEHGYPTPCPLFIYSPGSNASIPSSLAYNLSYSPTEIDLQNFVFSPLFRVASNTDGDFKKRLRAERREESPEDMDYGNSGGIGIREEERIENREVER</sequence>
<name>A0A9P5U849_9AGAR</name>
<feature type="compositionally biased region" description="Basic and acidic residues" evidence="1">
    <location>
        <begin position="231"/>
        <end position="244"/>
    </location>
</feature>
<dbReference type="EMBL" id="JADNRY010000039">
    <property type="protein sequence ID" value="KAF9070575.1"/>
    <property type="molecule type" value="Genomic_DNA"/>
</dbReference>
<evidence type="ECO:0000256" key="1">
    <source>
        <dbReference type="SAM" id="MobiDB-lite"/>
    </source>
</evidence>
<gene>
    <name evidence="2" type="ORF">BDP27DRAFT_1362457</name>
</gene>
<organism evidence="2 3">
    <name type="scientific">Rhodocollybia butyracea</name>
    <dbReference type="NCBI Taxonomy" id="206335"/>
    <lineage>
        <taxon>Eukaryota</taxon>
        <taxon>Fungi</taxon>
        <taxon>Dikarya</taxon>
        <taxon>Basidiomycota</taxon>
        <taxon>Agaricomycotina</taxon>
        <taxon>Agaricomycetes</taxon>
        <taxon>Agaricomycetidae</taxon>
        <taxon>Agaricales</taxon>
        <taxon>Marasmiineae</taxon>
        <taxon>Omphalotaceae</taxon>
        <taxon>Rhodocollybia</taxon>
    </lineage>
</organism>
<evidence type="ECO:0000313" key="3">
    <source>
        <dbReference type="Proteomes" id="UP000772434"/>
    </source>
</evidence>
<reference evidence="2" key="1">
    <citation type="submission" date="2020-11" db="EMBL/GenBank/DDBJ databases">
        <authorList>
            <consortium name="DOE Joint Genome Institute"/>
            <person name="Ahrendt S."/>
            <person name="Riley R."/>
            <person name="Andreopoulos W."/>
            <person name="Labutti K."/>
            <person name="Pangilinan J."/>
            <person name="Ruiz-Duenas F.J."/>
            <person name="Barrasa J.M."/>
            <person name="Sanchez-Garcia M."/>
            <person name="Camarero S."/>
            <person name="Miyauchi S."/>
            <person name="Serrano A."/>
            <person name="Linde D."/>
            <person name="Babiker R."/>
            <person name="Drula E."/>
            <person name="Ayuso-Fernandez I."/>
            <person name="Pacheco R."/>
            <person name="Padilla G."/>
            <person name="Ferreira P."/>
            <person name="Barriuso J."/>
            <person name="Kellner H."/>
            <person name="Castanera R."/>
            <person name="Alfaro M."/>
            <person name="Ramirez L."/>
            <person name="Pisabarro A.G."/>
            <person name="Kuo A."/>
            <person name="Tritt A."/>
            <person name="Lipzen A."/>
            <person name="He G."/>
            <person name="Yan M."/>
            <person name="Ng V."/>
            <person name="Cullen D."/>
            <person name="Martin F."/>
            <person name="Rosso M.-N."/>
            <person name="Henrissat B."/>
            <person name="Hibbett D."/>
            <person name="Martinez A.T."/>
            <person name="Grigoriev I.V."/>
        </authorList>
    </citation>
    <scope>NUCLEOTIDE SEQUENCE</scope>
    <source>
        <strain evidence="2">AH 40177</strain>
    </source>
</reference>
<proteinExistence type="predicted"/>
<comment type="caution">
    <text evidence="2">The sequence shown here is derived from an EMBL/GenBank/DDBJ whole genome shotgun (WGS) entry which is preliminary data.</text>
</comment>
<accession>A0A9P5U849</accession>
<dbReference type="AlphaFoldDB" id="A0A9P5U849"/>
<keyword evidence="3" id="KW-1185">Reference proteome</keyword>
<evidence type="ECO:0000313" key="2">
    <source>
        <dbReference type="EMBL" id="KAF9070575.1"/>
    </source>
</evidence>
<dbReference type="Proteomes" id="UP000772434">
    <property type="component" value="Unassembled WGS sequence"/>
</dbReference>
<protein>
    <submittedName>
        <fullName evidence="2">Uncharacterized protein</fullName>
    </submittedName>
</protein>
<feature type="region of interest" description="Disordered" evidence="1">
    <location>
        <begin position="210"/>
        <end position="244"/>
    </location>
</feature>